<name>A0A3B6W3M9_BRAHO</name>
<evidence type="ECO:0000313" key="1">
    <source>
        <dbReference type="EMBL" id="ANN64603.1"/>
    </source>
</evidence>
<reference evidence="2" key="1">
    <citation type="journal article" date="2016" name="Genome Announc.">
        <title>Complete Genome Sequence of Brachyspira hyodysenteriae Type Strain B78 (ATCC 27164).</title>
        <authorList>
            <person name="Mirajkar N.S."/>
            <person name="Johnson T.J."/>
            <person name="Gebhart C.J."/>
        </authorList>
    </citation>
    <scope>NUCLEOTIDE SEQUENCE [LARGE SCALE GENOMIC DNA]</scope>
    <source>
        <strain evidence="2">B78</strain>
    </source>
</reference>
<protein>
    <submittedName>
        <fullName evidence="1">Uncharacterized protein</fullName>
    </submittedName>
</protein>
<dbReference type="EMBL" id="CP015910">
    <property type="protein sequence ID" value="ANN64603.1"/>
    <property type="molecule type" value="Genomic_DNA"/>
</dbReference>
<accession>A0A3B6W3M9</accession>
<keyword evidence="2" id="KW-1185">Reference proteome</keyword>
<dbReference type="OrthoDB" id="308083at2"/>
<gene>
    <name evidence="1" type="ORF">BHYOB78_12240</name>
</gene>
<dbReference type="AlphaFoldDB" id="A0A3B6W3M9"/>
<dbReference type="Proteomes" id="UP000092328">
    <property type="component" value="Chromosome"/>
</dbReference>
<evidence type="ECO:0000313" key="2">
    <source>
        <dbReference type="Proteomes" id="UP000092328"/>
    </source>
</evidence>
<proteinExistence type="predicted"/>
<organism evidence="1 2">
    <name type="scientific">Brachyspira hyodysenteriae ATCC 27164</name>
    <dbReference type="NCBI Taxonomy" id="1266923"/>
    <lineage>
        <taxon>Bacteria</taxon>
        <taxon>Pseudomonadati</taxon>
        <taxon>Spirochaetota</taxon>
        <taxon>Spirochaetia</taxon>
        <taxon>Brachyspirales</taxon>
        <taxon>Brachyspiraceae</taxon>
        <taxon>Brachyspira</taxon>
    </lineage>
</organism>
<dbReference type="RefSeq" id="WP_020063804.1">
    <property type="nucleotide sequence ID" value="NZ_CP015910.2"/>
</dbReference>
<dbReference type="KEGG" id="bhd:BHYOB78_12240"/>
<reference evidence="2" key="2">
    <citation type="journal article" date="2017" name="Genome Announc.">
        <title>Correction for Mirajkar et al., Complete Genome Sequence of Brachyspira hyodysenteriae Type Strain B78 (ATCC 27164).</title>
        <authorList>
            <person name="Mirajkar N.S."/>
            <person name="Johnson T.J."/>
            <person name="Gebhart C.J."/>
        </authorList>
    </citation>
    <scope>NUCLEOTIDE SEQUENCE [LARGE SCALE GENOMIC DNA]</scope>
    <source>
        <strain evidence="2">B78</strain>
    </source>
</reference>
<sequence>MIFLKKLREHYVCTKIAILEAVSNKIAEQYPVLKDDMEIKRNRLEINNDLCNCYIDLEDGAFKICIDGQTPYCYEEFESVLTDIEDEIANNE</sequence>